<keyword evidence="1" id="KW-0732">Signal</keyword>
<proteinExistence type="predicted"/>
<evidence type="ECO:0000256" key="1">
    <source>
        <dbReference type="SAM" id="SignalP"/>
    </source>
</evidence>
<comment type="caution">
    <text evidence="2">The sequence shown here is derived from an EMBL/GenBank/DDBJ whole genome shotgun (WGS) entry which is preliminary data.</text>
</comment>
<name>A0ABT7XR64_9NEIS</name>
<dbReference type="Proteomes" id="UP001168540">
    <property type="component" value="Unassembled WGS sequence"/>
</dbReference>
<protein>
    <recommendedName>
        <fullName evidence="4">ESPR domain-containing protein</fullName>
    </recommendedName>
</protein>
<organism evidence="2 3">
    <name type="scientific">Crenobacter oryzisoli</name>
    <dbReference type="NCBI Taxonomy" id="3056844"/>
    <lineage>
        <taxon>Bacteria</taxon>
        <taxon>Pseudomonadati</taxon>
        <taxon>Pseudomonadota</taxon>
        <taxon>Betaproteobacteria</taxon>
        <taxon>Neisseriales</taxon>
        <taxon>Neisseriaceae</taxon>
        <taxon>Crenobacter</taxon>
    </lineage>
</organism>
<reference evidence="2" key="1">
    <citation type="submission" date="2023-06" db="EMBL/GenBank/DDBJ databases">
        <authorList>
            <person name="Zhang S."/>
        </authorList>
    </citation>
    <scope>NUCLEOTIDE SEQUENCE</scope>
    <source>
        <strain evidence="2">SG2303</strain>
    </source>
</reference>
<evidence type="ECO:0000313" key="3">
    <source>
        <dbReference type="Proteomes" id="UP001168540"/>
    </source>
</evidence>
<feature type="chain" id="PRO_5047256726" description="ESPR domain-containing protein" evidence="1">
    <location>
        <begin position="25"/>
        <end position="126"/>
    </location>
</feature>
<feature type="signal peptide" evidence="1">
    <location>
        <begin position="1"/>
        <end position="24"/>
    </location>
</feature>
<keyword evidence="3" id="KW-1185">Reference proteome</keyword>
<accession>A0ABT7XR64</accession>
<dbReference type="RefSeq" id="WP_289830858.1">
    <property type="nucleotide sequence ID" value="NZ_JAUEDK010000027.1"/>
</dbReference>
<evidence type="ECO:0008006" key="4">
    <source>
        <dbReference type="Google" id="ProtNLM"/>
    </source>
</evidence>
<dbReference type="EMBL" id="JAUEDK010000027">
    <property type="protein sequence ID" value="MDN0076193.1"/>
    <property type="molecule type" value="Genomic_DNA"/>
</dbReference>
<evidence type="ECO:0000313" key="2">
    <source>
        <dbReference type="EMBL" id="MDN0076193.1"/>
    </source>
</evidence>
<sequence>MTRFYNPLLAGLLGVVALIGTAQAQDQLSQATAVGPSSALFSALPKAANLDAQTGQKDITLINNTSSATMGGQVGSTTISDAMVNTGSALIGAGAFNGMSGIGTVIQNTGNNVLIQDQTIFNVTMH</sequence>
<gene>
    <name evidence="2" type="ORF">QU481_15005</name>
</gene>